<dbReference type="EMBL" id="CAIX01000016">
    <property type="protein sequence ID" value="CCI41221.1"/>
    <property type="molecule type" value="Genomic_DNA"/>
</dbReference>
<proteinExistence type="predicted"/>
<keyword evidence="3" id="KW-1185">Reference proteome</keyword>
<feature type="compositionally biased region" description="Basic and acidic residues" evidence="1">
    <location>
        <begin position="1434"/>
        <end position="1443"/>
    </location>
</feature>
<sequence>MRSDRHLFEVSNQDIQRQLDIVKNLDTSAFQLHYFSSEIDKWKSPSTIYSSSVDSLDLSDTLHRRYVFVQSPSNNASEKLAELAFIRWRTYARHKIEKRKWNTMQSHRIKQILFQHWVRHTHANLLVVRFKGALSLRIWRRWAQQQQKAARFFESHPPALSVAICVRKKQCFYQWRRASLWCKQSRHLLAVIASSKAQAIQHRVWLNLRLNVFIARSCRKCAFATLTAWVRFTEYNIDERVLFSTSIKGVALNIQRRGLNCWKATLCAKNEERHRCALVTLFISRKMYFLRWLSSFQTHQSISRFSIGLQQRSMQRHFKQWRIFTITVFRGRLHSEEKLQAVRNECWNAWKIYCVHSSKIYRANELINSFYARRSCSVLRSWLESRKPIRRWMERRERRDRSRWWNLGWKCFYDQLLVRKRVMLRLLKKRGLRCWKAYFTAREKRLRKIRWIQKKIAQAILFALLVRWQLFRCRQQRLRRSNQRLYQYSQNLLRRRGIQRLCQASQSISQEERRLHAFRRSYRAICKHKVLSSWRLWAHSRLFDRLRMESLQRHYEFCMKKQFVSQWSRRLSKQRQIQRVFRQIGHNRLQKWLWKWRIRMHQRVTSIRKRYEHKIRRLEIVFRLWKSVISHQHSKCALQSHIRALVTEKRLQLALSRWKESRYDVVYDQVYRNQTRRLLCARWDRWTRQYAYCVEGLQTERKWRILQKWNCWAQVHAAFRRKQQISIQKMRKYPKSSVFYRQWSRWRLRTQCLRKQRRFQNRVRIRSLELIFKNWRFLLRFPQMWHHWRWISHHRAVSNRILEAGSLELWYRRWKVHFKSVRAPRFHHNTKMKKKMLLFWWKWTLRRLQERLIQPEDSESAMLENRPTRYLGLFQRRNVLRVGLEGSAATEAIHVYPQESLKQKKPLMSRQIVIPHHRKHQKMIVRSRAPASVSKEVLQGSRHLEKADKQAKSVNKETVSQAEHPAVEKDSLHEIQPPFSKNALDSQMLSQSNQDQLSAGKSAEISLETLAACELYDETPQKPKKQKSSVKSMTRVHSESVSLAEIIGVTDASIAFKQRSNGGMRRPTSQLTIKQPLSSKEKAIRFRIYSKHEILFLYTNRVFMYQSEDKATSCWVSCGLRAIAFEALRDLGLFRSKMFLPNFQKLIAGELEHLQAQGSTSKSRVFQTLERILSHAISKSQGYRLYLRSIVEDPKEPLDWYLSQPLPDMKKEAIDTVSWVINPLPSLFISAFEKFEMCIQRYWTVFGVFFSWRPKDERIPKEGSKLQIPHSRFLLLLQHLNIVPQLFGRHEVETFMDQSCSSRAHLESKKTLCHPKALYFSEFIETLIRCAWTLEWSTGISSDEEKDGTIQVVKFVMMIFAMEGSGSILRLQAKDVDVVMEYFQRKRASARRKKSIAFRRVLHDSSSRTAGKHSENCERVGKDSNRKSVLQYGRELKPKREGSDQLIPESPSSDDKQSSWQCASVDIFNDQPPRRAIMNAQGEKDPFLRDILTSFGEIEAQLARCGSWKDQEASNDIVNWSLKE</sequence>
<dbReference type="InParanoid" id="A0A024G3H1"/>
<name>A0A024G3H1_9STRA</name>
<comment type="caution">
    <text evidence="2">The sequence shown here is derived from an EMBL/GenBank/DDBJ whole genome shotgun (WGS) entry which is preliminary data.</text>
</comment>
<protein>
    <submittedName>
        <fullName evidence="2">Uncharacterized protein</fullName>
    </submittedName>
</protein>
<feature type="region of interest" description="Disordered" evidence="1">
    <location>
        <begin position="928"/>
        <end position="974"/>
    </location>
</feature>
<gene>
    <name evidence="2" type="ORF">BN9_020050</name>
</gene>
<dbReference type="Proteomes" id="UP000053237">
    <property type="component" value="Unassembled WGS sequence"/>
</dbReference>
<evidence type="ECO:0000256" key="1">
    <source>
        <dbReference type="SAM" id="MobiDB-lite"/>
    </source>
</evidence>
<organism evidence="2 3">
    <name type="scientific">Albugo candida</name>
    <dbReference type="NCBI Taxonomy" id="65357"/>
    <lineage>
        <taxon>Eukaryota</taxon>
        <taxon>Sar</taxon>
        <taxon>Stramenopiles</taxon>
        <taxon>Oomycota</taxon>
        <taxon>Peronosporomycetes</taxon>
        <taxon>Albuginales</taxon>
        <taxon>Albuginaceae</taxon>
        <taxon>Albugo</taxon>
    </lineage>
</organism>
<dbReference type="OrthoDB" id="168382at2759"/>
<reference evidence="2 3" key="1">
    <citation type="submission" date="2012-05" db="EMBL/GenBank/DDBJ databases">
        <title>Recombination and specialization in a pathogen metapopulation.</title>
        <authorList>
            <person name="Gardiner A."/>
            <person name="Kemen E."/>
            <person name="Schultz-Larsen T."/>
            <person name="MacLean D."/>
            <person name="Van Oosterhout C."/>
            <person name="Jones J.D.G."/>
        </authorList>
    </citation>
    <scope>NUCLEOTIDE SEQUENCE [LARGE SCALE GENOMIC DNA]</scope>
    <source>
        <strain evidence="2 3">Ac Nc2</strain>
    </source>
</reference>
<feature type="compositionally biased region" description="Basic and acidic residues" evidence="1">
    <location>
        <begin position="942"/>
        <end position="955"/>
    </location>
</feature>
<evidence type="ECO:0000313" key="3">
    <source>
        <dbReference type="Proteomes" id="UP000053237"/>
    </source>
</evidence>
<evidence type="ECO:0000313" key="2">
    <source>
        <dbReference type="EMBL" id="CCI41221.1"/>
    </source>
</evidence>
<feature type="region of interest" description="Disordered" evidence="1">
    <location>
        <begin position="1428"/>
        <end position="1460"/>
    </location>
</feature>
<accession>A0A024G3H1</accession>